<proteinExistence type="predicted"/>
<sequence length="251" mass="27892">MTDRFSLESFRCASRHPTGWIRDRVASDSPCLVIATSGVWMERAPRSAPVTVDAQTVSYRAGQPDLWVQHSTDNHDSVEVIRLRRALDVPQALQATTHATARLSMDCLLAHADVIAARSRAMPQPEITLRLERLVALVVDDLTQSLRRPHHFSPSHVRLAERVRFDSGTAASRSHTSRVFRQVNGMTLSHYRQRSRIADAIRRIASSDDKFARIAVDSGFADHAHLSRSVALATGLTPTSLRARFISAKAT</sequence>
<dbReference type="PROSITE" id="PS01124">
    <property type="entry name" value="HTH_ARAC_FAMILY_2"/>
    <property type="match status" value="1"/>
</dbReference>
<dbReference type="GO" id="GO:0003700">
    <property type="term" value="F:DNA-binding transcription factor activity"/>
    <property type="evidence" value="ECO:0007669"/>
    <property type="project" value="InterPro"/>
</dbReference>
<dbReference type="Pfam" id="PF12833">
    <property type="entry name" value="HTH_18"/>
    <property type="match status" value="1"/>
</dbReference>
<dbReference type="InterPro" id="IPR018062">
    <property type="entry name" value="HTH_AraC-typ_CS"/>
</dbReference>
<evidence type="ECO:0000256" key="1">
    <source>
        <dbReference type="ARBA" id="ARBA00023015"/>
    </source>
</evidence>
<evidence type="ECO:0000313" key="6">
    <source>
        <dbReference type="Proteomes" id="UP000193964"/>
    </source>
</evidence>
<protein>
    <recommendedName>
        <fullName evidence="4">HTH araC/xylS-type domain-containing protein</fullName>
    </recommendedName>
</protein>
<dbReference type="AlphaFoldDB" id="A0A1X2FHM2"/>
<evidence type="ECO:0000259" key="4">
    <source>
        <dbReference type="PROSITE" id="PS01124"/>
    </source>
</evidence>
<dbReference type="InterPro" id="IPR050204">
    <property type="entry name" value="AraC_XylS_family_regulators"/>
</dbReference>
<dbReference type="PROSITE" id="PS00041">
    <property type="entry name" value="HTH_ARAC_FAMILY_1"/>
    <property type="match status" value="1"/>
</dbReference>
<feature type="domain" description="HTH araC/xylS-type" evidence="4">
    <location>
        <begin position="132"/>
        <end position="244"/>
    </location>
</feature>
<keyword evidence="1" id="KW-0805">Transcription regulation</keyword>
<dbReference type="Proteomes" id="UP000193964">
    <property type="component" value="Unassembled WGS sequence"/>
</dbReference>
<dbReference type="SUPFAM" id="SSF46689">
    <property type="entry name" value="Homeodomain-like"/>
    <property type="match status" value="1"/>
</dbReference>
<evidence type="ECO:0000256" key="2">
    <source>
        <dbReference type="ARBA" id="ARBA00023125"/>
    </source>
</evidence>
<reference evidence="5 6" key="1">
    <citation type="submission" date="2016-01" db="EMBL/GenBank/DDBJ databases">
        <title>The new phylogeny of the genus Mycobacterium.</title>
        <authorList>
            <person name="Tarcisio F."/>
            <person name="Conor M."/>
            <person name="Antonella G."/>
            <person name="Elisabetta G."/>
            <person name="Giulia F.S."/>
            <person name="Sara T."/>
            <person name="Anna F."/>
            <person name="Clotilde B."/>
            <person name="Roberto B."/>
            <person name="Veronica D.S."/>
            <person name="Fabio R."/>
            <person name="Monica P."/>
            <person name="Olivier J."/>
            <person name="Enrico T."/>
            <person name="Nicola S."/>
        </authorList>
    </citation>
    <scope>NUCLEOTIDE SEQUENCE [LARGE SCALE GENOMIC DNA]</scope>
    <source>
        <strain evidence="5 6">ATCC 700010</strain>
    </source>
</reference>
<name>A0A1X2FHM2_9MYCO</name>
<dbReference type="GO" id="GO:0043565">
    <property type="term" value="F:sequence-specific DNA binding"/>
    <property type="evidence" value="ECO:0007669"/>
    <property type="project" value="InterPro"/>
</dbReference>
<evidence type="ECO:0000256" key="3">
    <source>
        <dbReference type="ARBA" id="ARBA00023163"/>
    </source>
</evidence>
<accession>A0A1X2FHM2</accession>
<dbReference type="InterPro" id="IPR009057">
    <property type="entry name" value="Homeodomain-like_sf"/>
</dbReference>
<dbReference type="InterPro" id="IPR018060">
    <property type="entry name" value="HTH_AraC"/>
</dbReference>
<dbReference type="Gene3D" id="1.10.10.60">
    <property type="entry name" value="Homeodomain-like"/>
    <property type="match status" value="1"/>
</dbReference>
<dbReference type="EMBL" id="LQQA01000006">
    <property type="protein sequence ID" value="ORX17940.1"/>
    <property type="molecule type" value="Genomic_DNA"/>
</dbReference>
<keyword evidence="3" id="KW-0804">Transcription</keyword>
<evidence type="ECO:0000313" key="5">
    <source>
        <dbReference type="EMBL" id="ORX17940.1"/>
    </source>
</evidence>
<dbReference type="PANTHER" id="PTHR46796">
    <property type="entry name" value="HTH-TYPE TRANSCRIPTIONAL ACTIVATOR RHAS-RELATED"/>
    <property type="match status" value="1"/>
</dbReference>
<gene>
    <name evidence="5" type="ORF">AWC31_16145</name>
</gene>
<organism evidence="5 6">
    <name type="scientific">Mycolicibacterium wolinskyi</name>
    <dbReference type="NCBI Taxonomy" id="59750"/>
    <lineage>
        <taxon>Bacteria</taxon>
        <taxon>Bacillati</taxon>
        <taxon>Actinomycetota</taxon>
        <taxon>Actinomycetes</taxon>
        <taxon>Mycobacteriales</taxon>
        <taxon>Mycobacteriaceae</taxon>
        <taxon>Mycolicibacterium</taxon>
    </lineage>
</organism>
<keyword evidence="2" id="KW-0238">DNA-binding</keyword>
<comment type="caution">
    <text evidence="5">The sequence shown here is derived from an EMBL/GenBank/DDBJ whole genome shotgun (WGS) entry which is preliminary data.</text>
</comment>
<dbReference type="SMART" id="SM00342">
    <property type="entry name" value="HTH_ARAC"/>
    <property type="match status" value="1"/>
</dbReference>